<organism evidence="2 3">
    <name type="scientific">Alligator mississippiensis</name>
    <name type="common">American alligator</name>
    <dbReference type="NCBI Taxonomy" id="8496"/>
    <lineage>
        <taxon>Eukaryota</taxon>
        <taxon>Metazoa</taxon>
        <taxon>Chordata</taxon>
        <taxon>Craniata</taxon>
        <taxon>Vertebrata</taxon>
        <taxon>Euteleostomi</taxon>
        <taxon>Archelosauria</taxon>
        <taxon>Archosauria</taxon>
        <taxon>Crocodylia</taxon>
        <taxon>Alligatoridae</taxon>
        <taxon>Alligatorinae</taxon>
        <taxon>Alligator</taxon>
    </lineage>
</organism>
<proteinExistence type="predicted"/>
<keyword evidence="3" id="KW-1185">Reference proteome</keyword>
<accession>A0A151MBV8</accession>
<dbReference type="Proteomes" id="UP000050525">
    <property type="component" value="Unassembled WGS sequence"/>
</dbReference>
<protein>
    <submittedName>
        <fullName evidence="2">Ras association domain-containing protein 10</fullName>
    </submittedName>
</protein>
<comment type="caution">
    <text evidence="2">The sequence shown here is derived from an EMBL/GenBank/DDBJ whole genome shotgun (WGS) entry which is preliminary data.</text>
</comment>
<evidence type="ECO:0000313" key="3">
    <source>
        <dbReference type="Proteomes" id="UP000050525"/>
    </source>
</evidence>
<dbReference type="AlphaFoldDB" id="A0A151MBV8"/>
<reference evidence="2 3" key="1">
    <citation type="journal article" date="2012" name="Genome Biol.">
        <title>Sequencing three crocodilian genomes to illuminate the evolution of archosaurs and amniotes.</title>
        <authorList>
            <person name="St John J.A."/>
            <person name="Braun E.L."/>
            <person name="Isberg S.R."/>
            <person name="Miles L.G."/>
            <person name="Chong A.Y."/>
            <person name="Gongora J."/>
            <person name="Dalzell P."/>
            <person name="Moran C."/>
            <person name="Bed'hom B."/>
            <person name="Abzhanov A."/>
            <person name="Burgess S.C."/>
            <person name="Cooksey A.M."/>
            <person name="Castoe T.A."/>
            <person name="Crawford N.G."/>
            <person name="Densmore L.D."/>
            <person name="Drew J.C."/>
            <person name="Edwards S.V."/>
            <person name="Faircloth B.C."/>
            <person name="Fujita M.K."/>
            <person name="Greenwold M.J."/>
            <person name="Hoffmann F.G."/>
            <person name="Howard J.M."/>
            <person name="Iguchi T."/>
            <person name="Janes D.E."/>
            <person name="Khan S.Y."/>
            <person name="Kohno S."/>
            <person name="de Koning A.J."/>
            <person name="Lance S.L."/>
            <person name="McCarthy F.M."/>
            <person name="McCormack J.E."/>
            <person name="Merchant M.E."/>
            <person name="Peterson D.G."/>
            <person name="Pollock D.D."/>
            <person name="Pourmand N."/>
            <person name="Raney B.J."/>
            <person name="Roessler K.A."/>
            <person name="Sanford J.R."/>
            <person name="Sawyer R.H."/>
            <person name="Schmidt C.J."/>
            <person name="Triplett E.W."/>
            <person name="Tuberville T.D."/>
            <person name="Venegas-Anaya M."/>
            <person name="Howard J.T."/>
            <person name="Jarvis E.D."/>
            <person name="Guillette L.J.Jr."/>
            <person name="Glenn T.C."/>
            <person name="Green R.E."/>
            <person name="Ray D.A."/>
        </authorList>
    </citation>
    <scope>NUCLEOTIDE SEQUENCE [LARGE SCALE GENOMIC DNA]</scope>
    <source>
        <strain evidence="2">KSC_2009_1</strain>
    </source>
</reference>
<dbReference type="eggNOG" id="KOG1574">
    <property type="taxonomic scope" value="Eukaryota"/>
</dbReference>
<dbReference type="EMBL" id="AKHW03006283">
    <property type="protein sequence ID" value="KYO22003.1"/>
    <property type="molecule type" value="Genomic_DNA"/>
</dbReference>
<gene>
    <name evidence="2" type="primary">RASSF10</name>
    <name evidence="2" type="ORF">Y1Q_0000638</name>
</gene>
<sequence length="145" mass="15987">MRRRRQELEAAGCRLPEPELCTTELSGCWADGEGEEAAWERDRLKTQLSASLYIGLRLGTDLEAVRGALEAARQACEARRRELQHLRDALAALDVADGPEEPLPLPEPKLWAPKGCEDKDEDSDTGLSSMHSQDSDCLPACESLI</sequence>
<evidence type="ECO:0000313" key="2">
    <source>
        <dbReference type="EMBL" id="KYO22003.1"/>
    </source>
</evidence>
<name>A0A151MBV8_ALLMI</name>
<feature type="region of interest" description="Disordered" evidence="1">
    <location>
        <begin position="95"/>
        <end position="145"/>
    </location>
</feature>
<dbReference type="STRING" id="8496.A0A151MBV8"/>
<evidence type="ECO:0000256" key="1">
    <source>
        <dbReference type="SAM" id="MobiDB-lite"/>
    </source>
</evidence>